<dbReference type="Gene3D" id="3.40.50.150">
    <property type="entry name" value="Vaccinia Virus protein VP39"/>
    <property type="match status" value="1"/>
</dbReference>
<dbReference type="EMBL" id="NWUF01000001">
    <property type="protein sequence ID" value="PCE44075.1"/>
    <property type="molecule type" value="Genomic_DNA"/>
</dbReference>
<keyword evidence="2" id="KW-0489">Methyltransferase</keyword>
<comment type="caution">
    <text evidence="2">The sequence shown here is derived from an EMBL/GenBank/DDBJ whole genome shotgun (WGS) entry which is preliminary data.</text>
</comment>
<organism evidence="2 3">
    <name type="scientific">Rhizorhabdus dicambivorans</name>
    <dbReference type="NCBI Taxonomy" id="1850238"/>
    <lineage>
        <taxon>Bacteria</taxon>
        <taxon>Pseudomonadati</taxon>
        <taxon>Pseudomonadota</taxon>
        <taxon>Alphaproteobacteria</taxon>
        <taxon>Sphingomonadales</taxon>
        <taxon>Sphingomonadaceae</taxon>
        <taxon>Rhizorhabdus</taxon>
    </lineage>
</organism>
<dbReference type="Pfam" id="PF08241">
    <property type="entry name" value="Methyltransf_11"/>
    <property type="match status" value="1"/>
</dbReference>
<feature type="domain" description="Methyltransferase type 11" evidence="1">
    <location>
        <begin position="67"/>
        <end position="164"/>
    </location>
</feature>
<protein>
    <submittedName>
        <fullName evidence="2">Class I SAM-dependent methyltransferase</fullName>
    </submittedName>
</protein>
<sequence>MNDEISTAAQYWSVKRETDRTRWWHHERIHRHINRIVCGKELDQPHGGFNERIRRVMPAEGFRQAVSIGCGTGGKEMRLLRAGIVQHFDLCEIGEHRREQINRKAADFGVTDRVTIHIGDAFQSSFEEPFDLVYWNNALHHMIDVDHAVEWSHRVLSPGGWFVMDDFVGASRFQWSDEDLQTASRVRELLPERFLLSPRPGAGPLSRQLTRPSIDAMLRTDPSEAADSARILPSLKRVFPGAQILLTGGVVYHLALSDVLTNFDDEQDVPLLDALLLLDDELARMGRTHYAVALASKS</sequence>
<accession>A0A2A4G023</accession>
<dbReference type="InterPro" id="IPR013216">
    <property type="entry name" value="Methyltransf_11"/>
</dbReference>
<dbReference type="Proteomes" id="UP000218934">
    <property type="component" value="Unassembled WGS sequence"/>
</dbReference>
<name>A0A2A4G023_9SPHN</name>
<dbReference type="GO" id="GO:0008757">
    <property type="term" value="F:S-adenosylmethionine-dependent methyltransferase activity"/>
    <property type="evidence" value="ECO:0007669"/>
    <property type="project" value="InterPro"/>
</dbReference>
<dbReference type="InterPro" id="IPR029063">
    <property type="entry name" value="SAM-dependent_MTases_sf"/>
</dbReference>
<evidence type="ECO:0000313" key="2">
    <source>
        <dbReference type="EMBL" id="PCE44075.1"/>
    </source>
</evidence>
<dbReference type="CDD" id="cd02440">
    <property type="entry name" value="AdoMet_MTases"/>
    <property type="match status" value="1"/>
</dbReference>
<evidence type="ECO:0000313" key="3">
    <source>
        <dbReference type="Proteomes" id="UP000218934"/>
    </source>
</evidence>
<reference evidence="2" key="1">
    <citation type="submission" date="2017-09" db="EMBL/GenBank/DDBJ databases">
        <title>The Catabolism of 3,6-Dichlorosalicylic acid is Initiated by the Cytochrome P450 Monooxygenase DsmABC in Rhizorhabdus dicambivorans Ndbn-20.</title>
        <authorList>
            <person name="Na L."/>
        </authorList>
    </citation>
    <scope>NUCLEOTIDE SEQUENCE [LARGE SCALE GENOMIC DNA]</scope>
    <source>
        <strain evidence="2">Ndbn-20m</strain>
    </source>
</reference>
<evidence type="ECO:0000259" key="1">
    <source>
        <dbReference type="Pfam" id="PF08241"/>
    </source>
</evidence>
<keyword evidence="2" id="KW-0808">Transferase</keyword>
<gene>
    <name evidence="2" type="ORF">COO09_00025</name>
</gene>
<dbReference type="AlphaFoldDB" id="A0A2A4G023"/>
<dbReference type="KEGG" id="rdi:CMV14_10640"/>
<proteinExistence type="predicted"/>
<dbReference type="RefSeq" id="WP_066958882.1">
    <property type="nucleotide sequence ID" value="NZ_CP023449.1"/>
</dbReference>
<dbReference type="OrthoDB" id="9787738at2"/>
<dbReference type="SUPFAM" id="SSF53335">
    <property type="entry name" value="S-adenosyl-L-methionine-dependent methyltransferases"/>
    <property type="match status" value="1"/>
</dbReference>
<dbReference type="GO" id="GO:0032259">
    <property type="term" value="P:methylation"/>
    <property type="evidence" value="ECO:0007669"/>
    <property type="project" value="UniProtKB-KW"/>
</dbReference>
<keyword evidence="3" id="KW-1185">Reference proteome</keyword>